<dbReference type="InterPro" id="IPR040773">
    <property type="entry name" value="Rpn6_N"/>
</dbReference>
<name>A0ABQ9VPZ1_SAGOE</name>
<protein>
    <submittedName>
        <fullName evidence="2">26S proteasome non-ATPase regulatory subunit 11</fullName>
    </submittedName>
</protein>
<sequence length="147" mass="16877">MLDLQDVGITTYCRSLISQYSIKRIKHVELCLECIEWAKSEKRTFLRQALEARLVSLYFDTKRYQEALHLGSQLLRELKKMDDKALLVEVQLLESKTYHALSNLPKARAALTSARTTANAIYCPPKLQATLDMQSGNRCGYSWDVFS</sequence>
<dbReference type="InterPro" id="IPR050871">
    <property type="entry name" value="26S_Proteasome/COP9_Components"/>
</dbReference>
<keyword evidence="2" id="KW-0647">Proteasome</keyword>
<accession>A0ABQ9VPZ1</accession>
<evidence type="ECO:0000313" key="3">
    <source>
        <dbReference type="Proteomes" id="UP001266305"/>
    </source>
</evidence>
<dbReference type="GO" id="GO:0000502">
    <property type="term" value="C:proteasome complex"/>
    <property type="evidence" value="ECO:0007669"/>
    <property type="project" value="UniProtKB-KW"/>
</dbReference>
<dbReference type="Gene3D" id="1.25.40.570">
    <property type="match status" value="1"/>
</dbReference>
<comment type="caution">
    <text evidence="2">The sequence shown here is derived from an EMBL/GenBank/DDBJ whole genome shotgun (WGS) entry which is preliminary data.</text>
</comment>
<proteinExistence type="predicted"/>
<reference evidence="2 3" key="1">
    <citation type="submission" date="2023-05" db="EMBL/GenBank/DDBJ databases">
        <title>B98-5 Cell Line De Novo Hybrid Assembly: An Optical Mapping Approach.</title>
        <authorList>
            <person name="Kananen K."/>
            <person name="Auerbach J.A."/>
            <person name="Kautto E."/>
            <person name="Blachly J.S."/>
        </authorList>
    </citation>
    <scope>NUCLEOTIDE SEQUENCE [LARGE SCALE GENOMIC DNA]</scope>
    <source>
        <strain evidence="2">B95-8</strain>
        <tissue evidence="2">Cell line</tissue>
    </source>
</reference>
<dbReference type="EMBL" id="JASSZA010000005">
    <property type="protein sequence ID" value="KAK2111431.1"/>
    <property type="molecule type" value="Genomic_DNA"/>
</dbReference>
<evidence type="ECO:0000313" key="2">
    <source>
        <dbReference type="EMBL" id="KAK2111431.1"/>
    </source>
</evidence>
<evidence type="ECO:0000259" key="1">
    <source>
        <dbReference type="Pfam" id="PF18055"/>
    </source>
</evidence>
<feature type="domain" description="26S proteasome regulatory subunit Rpn6 N-terminal" evidence="1">
    <location>
        <begin position="26"/>
        <end position="50"/>
    </location>
</feature>
<gene>
    <name evidence="2" type="primary">PSMD11</name>
    <name evidence="2" type="ORF">P7K49_011177</name>
</gene>
<organism evidence="2 3">
    <name type="scientific">Saguinus oedipus</name>
    <name type="common">Cotton-top tamarin</name>
    <name type="synonym">Oedipomidas oedipus</name>
    <dbReference type="NCBI Taxonomy" id="9490"/>
    <lineage>
        <taxon>Eukaryota</taxon>
        <taxon>Metazoa</taxon>
        <taxon>Chordata</taxon>
        <taxon>Craniata</taxon>
        <taxon>Vertebrata</taxon>
        <taxon>Euteleostomi</taxon>
        <taxon>Mammalia</taxon>
        <taxon>Eutheria</taxon>
        <taxon>Euarchontoglires</taxon>
        <taxon>Primates</taxon>
        <taxon>Haplorrhini</taxon>
        <taxon>Platyrrhini</taxon>
        <taxon>Cebidae</taxon>
        <taxon>Callitrichinae</taxon>
        <taxon>Saguinus</taxon>
    </lineage>
</organism>
<dbReference type="Pfam" id="PF18055">
    <property type="entry name" value="RPN6_N"/>
    <property type="match status" value="1"/>
</dbReference>
<dbReference type="Proteomes" id="UP001266305">
    <property type="component" value="Unassembled WGS sequence"/>
</dbReference>
<dbReference type="PANTHER" id="PTHR10678">
    <property type="entry name" value="26S PROTEASOME NON-ATPASE REGULATORY SUBUNIT 11/COP9 SIGNALOSOME COMPLEX SUBUNIT 2"/>
    <property type="match status" value="1"/>
</dbReference>
<keyword evidence="3" id="KW-1185">Reference proteome</keyword>